<reference evidence="7 8" key="1">
    <citation type="submission" date="2018-11" db="EMBL/GenBank/DDBJ databases">
        <authorList>
            <person name="Lopez-Roques C."/>
            <person name="Donnadieu C."/>
            <person name="Bouchez O."/>
            <person name="Klopp C."/>
            <person name="Cabau C."/>
            <person name="Zahm M."/>
        </authorList>
    </citation>
    <scope>NUCLEOTIDE SEQUENCE [LARGE SCALE GENOMIC DNA]</scope>
    <source>
        <strain evidence="7">RS831</strain>
        <tissue evidence="7">Whole body</tissue>
    </source>
</reference>
<dbReference type="InterPro" id="IPR004087">
    <property type="entry name" value="KH_dom"/>
</dbReference>
<feature type="region of interest" description="Disordered" evidence="4">
    <location>
        <begin position="138"/>
        <end position="165"/>
    </location>
</feature>
<sequence length="312" mass="35440">MFSPTPELFRHRSGTTLLFWWLLQAGRLSGNMTQFSLETEFIFKPESRSSPQRSRDEYGGVMVSFPRTGSQCDKVSLKGAKECVEAAKKRMQEMTEDLDTQVTMECMIPQKFHRSIMGPKGSRIQQITRDHNVQIKFPEREDPQETQAETPAQENGEANGELKELLDPEAPKRCDVIVISGREERCKAAIEAVKALVPVTIEVDVPLELHRYIIGQKGSRIRKMMDGFEVNIQVPGPDLQSDKIAITGLASHLDRAKERLLVRVKELQADQEDRALRSFKLTITVDPEYHPKIIGRKGAFITNIRTEHDVNI</sequence>
<evidence type="ECO:0000256" key="5">
    <source>
        <dbReference type="SAM" id="SignalP"/>
    </source>
</evidence>
<dbReference type="InterPro" id="IPR036612">
    <property type="entry name" value="KH_dom_type_1_sf"/>
</dbReference>
<dbReference type="Proteomes" id="UP000283210">
    <property type="component" value="Chromosome 13"/>
</dbReference>
<evidence type="ECO:0000256" key="2">
    <source>
        <dbReference type="ARBA" id="ARBA00039270"/>
    </source>
</evidence>
<dbReference type="AlphaFoldDB" id="A0A437CP28"/>
<keyword evidence="1" id="KW-0677">Repeat</keyword>
<dbReference type="SUPFAM" id="SSF54791">
    <property type="entry name" value="Eukaryotic type KH-domain (KH-domain type I)"/>
    <property type="match status" value="4"/>
</dbReference>
<keyword evidence="3" id="KW-0694">RNA-binding</keyword>
<dbReference type="PANTHER" id="PTHR10627:SF34">
    <property type="entry name" value="VIGILIN"/>
    <property type="match status" value="1"/>
</dbReference>
<dbReference type="Pfam" id="PF00013">
    <property type="entry name" value="KH_1"/>
    <property type="match status" value="3"/>
</dbReference>
<dbReference type="GO" id="GO:0003729">
    <property type="term" value="F:mRNA binding"/>
    <property type="evidence" value="ECO:0007669"/>
    <property type="project" value="TreeGrafter"/>
</dbReference>
<dbReference type="SMART" id="SM00322">
    <property type="entry name" value="KH"/>
    <property type="match status" value="2"/>
</dbReference>
<evidence type="ECO:0000259" key="6">
    <source>
        <dbReference type="SMART" id="SM00322"/>
    </source>
</evidence>
<accession>A0A437CP28</accession>
<feature type="signal peptide" evidence="5">
    <location>
        <begin position="1"/>
        <end position="30"/>
    </location>
</feature>
<reference evidence="7 8" key="2">
    <citation type="submission" date="2019-01" db="EMBL/GenBank/DDBJ databases">
        <title>A chromosome length genome reference of the Java medaka (oryzias javanicus).</title>
        <authorList>
            <person name="Herpin A."/>
            <person name="Takehana Y."/>
            <person name="Naruse K."/>
            <person name="Ansai S."/>
            <person name="Kawaguchi M."/>
        </authorList>
    </citation>
    <scope>NUCLEOTIDE SEQUENCE [LARGE SCALE GENOMIC DNA]</scope>
    <source>
        <strain evidence="7">RS831</strain>
        <tissue evidence="7">Whole body</tissue>
    </source>
</reference>
<dbReference type="PROSITE" id="PS50084">
    <property type="entry name" value="KH_TYPE_1"/>
    <property type="match status" value="3"/>
</dbReference>
<evidence type="ECO:0000256" key="1">
    <source>
        <dbReference type="ARBA" id="ARBA00022737"/>
    </source>
</evidence>
<organism evidence="7 8">
    <name type="scientific">Oryzias javanicus</name>
    <name type="common">Javanese ricefish</name>
    <name type="synonym">Aplocheilus javanicus</name>
    <dbReference type="NCBI Taxonomy" id="123683"/>
    <lineage>
        <taxon>Eukaryota</taxon>
        <taxon>Metazoa</taxon>
        <taxon>Chordata</taxon>
        <taxon>Craniata</taxon>
        <taxon>Vertebrata</taxon>
        <taxon>Euteleostomi</taxon>
        <taxon>Actinopterygii</taxon>
        <taxon>Neopterygii</taxon>
        <taxon>Teleostei</taxon>
        <taxon>Neoteleostei</taxon>
        <taxon>Acanthomorphata</taxon>
        <taxon>Ovalentaria</taxon>
        <taxon>Atherinomorphae</taxon>
        <taxon>Beloniformes</taxon>
        <taxon>Adrianichthyidae</taxon>
        <taxon>Oryziinae</taxon>
        <taxon>Oryzias</taxon>
    </lineage>
</organism>
<keyword evidence="5" id="KW-0732">Signal</keyword>
<feature type="domain" description="K Homology" evidence="6">
    <location>
        <begin position="199"/>
        <end position="265"/>
    </location>
</feature>
<dbReference type="OrthoDB" id="277832at2759"/>
<gene>
    <name evidence="7" type="ORF">OJAV_G00127290</name>
</gene>
<feature type="domain" description="K Homology" evidence="6">
    <location>
        <begin position="100"/>
        <end position="198"/>
    </location>
</feature>
<dbReference type="GO" id="GO:0005737">
    <property type="term" value="C:cytoplasm"/>
    <property type="evidence" value="ECO:0007669"/>
    <property type="project" value="UniProtKB-SubCell"/>
</dbReference>
<dbReference type="CDD" id="cd22415">
    <property type="entry name" value="KH-I_Vigilin_rpt12"/>
    <property type="match status" value="1"/>
</dbReference>
<evidence type="ECO:0000256" key="3">
    <source>
        <dbReference type="PROSITE-ProRule" id="PRU00117"/>
    </source>
</evidence>
<protein>
    <recommendedName>
        <fullName evidence="2">Vigilin</fullName>
    </recommendedName>
</protein>
<dbReference type="InterPro" id="IPR004088">
    <property type="entry name" value="KH_dom_type_1"/>
</dbReference>
<dbReference type="Gene3D" id="3.30.1370.10">
    <property type="entry name" value="K Homology domain, type 1"/>
    <property type="match status" value="4"/>
</dbReference>
<evidence type="ECO:0000313" key="8">
    <source>
        <dbReference type="Proteomes" id="UP000283210"/>
    </source>
</evidence>
<name>A0A437CP28_ORYJA</name>
<proteinExistence type="predicted"/>
<evidence type="ECO:0000256" key="4">
    <source>
        <dbReference type="SAM" id="MobiDB-lite"/>
    </source>
</evidence>
<dbReference type="PANTHER" id="PTHR10627">
    <property type="entry name" value="SCP160"/>
    <property type="match status" value="1"/>
</dbReference>
<evidence type="ECO:0000313" key="7">
    <source>
        <dbReference type="EMBL" id="RVE64580.1"/>
    </source>
</evidence>
<keyword evidence="8" id="KW-1185">Reference proteome</keyword>
<dbReference type="CDD" id="cd22416">
    <property type="entry name" value="KH-I_Vigilin_rpt13"/>
    <property type="match status" value="1"/>
</dbReference>
<feature type="chain" id="PRO_5019265990" description="Vigilin" evidence="5">
    <location>
        <begin position="31"/>
        <end position="312"/>
    </location>
</feature>
<dbReference type="EMBL" id="CM012449">
    <property type="protein sequence ID" value="RVE64580.1"/>
    <property type="molecule type" value="Genomic_DNA"/>
</dbReference>